<dbReference type="SUPFAM" id="SSF56281">
    <property type="entry name" value="Metallo-hydrolase/oxidoreductase"/>
    <property type="match status" value="1"/>
</dbReference>
<keyword evidence="3" id="KW-1185">Reference proteome</keyword>
<dbReference type="Gene3D" id="3.60.15.10">
    <property type="entry name" value="Ribonuclease Z/Hydroxyacylglutathione hydrolase-like"/>
    <property type="match status" value="1"/>
</dbReference>
<sequence>MFRRKPLSVLPVLLAVIALIIGIQVKPLQKTGAPLPSPSPRARLSVTFIDVGQADSILVRTPTGHAMLIDAGNREDFEVIERYLTASVPSDSAGRPKLDVVIGTHPHEDHIGSMAQIVASSAIGRLCLPKAAANTRTFEDLLLAVKAANLKVTPAKAGIAFALDADTRVEFLAPNSAHYEELNNYSVVAKVTYKKISFLLTGDAESLSEEEMLERGYDLRADVLKVGHHGSSSSTGAHFLSQVAPKAAVISVGKGNSYRHPSRTTLKRLKDQGTRVYRTDRSGTIRIETDGTRLFYQVEKGASGGS</sequence>
<reference evidence="2 3" key="1">
    <citation type="submission" date="2019-03" db="EMBL/GenBank/DDBJ databases">
        <title>Genomic Encyclopedia of Type Strains, Phase IV (KMG-IV): sequencing the most valuable type-strain genomes for metagenomic binning, comparative biology and taxonomic classification.</title>
        <authorList>
            <person name="Goeker M."/>
        </authorList>
    </citation>
    <scope>NUCLEOTIDE SEQUENCE [LARGE SCALE GENOMIC DNA]</scope>
    <source>
        <strain evidence="2 3">LX-B</strain>
    </source>
</reference>
<dbReference type="OrthoDB" id="9761531at2"/>
<keyword evidence="2" id="KW-0378">Hydrolase</keyword>
<dbReference type="InterPro" id="IPR035681">
    <property type="entry name" value="ComA-like_MBL"/>
</dbReference>
<evidence type="ECO:0000313" key="3">
    <source>
        <dbReference type="Proteomes" id="UP000295008"/>
    </source>
</evidence>
<dbReference type="SMART" id="SM00849">
    <property type="entry name" value="Lactamase_B"/>
    <property type="match status" value="1"/>
</dbReference>
<dbReference type="InterPro" id="IPR001279">
    <property type="entry name" value="Metallo-B-lactamas"/>
</dbReference>
<feature type="domain" description="Metallo-beta-lactamase" evidence="1">
    <location>
        <begin position="53"/>
        <end position="254"/>
    </location>
</feature>
<dbReference type="CDD" id="cd07731">
    <property type="entry name" value="ComA-like_MBL-fold"/>
    <property type="match status" value="1"/>
</dbReference>
<dbReference type="AlphaFoldDB" id="A0A4R1RD47"/>
<dbReference type="Proteomes" id="UP000295008">
    <property type="component" value="Unassembled WGS sequence"/>
</dbReference>
<dbReference type="InterPro" id="IPR052159">
    <property type="entry name" value="Competence_DNA_uptake"/>
</dbReference>
<accession>A0A4R1RD47</accession>
<dbReference type="Pfam" id="PF00753">
    <property type="entry name" value="Lactamase_B"/>
    <property type="match status" value="1"/>
</dbReference>
<dbReference type="RefSeq" id="WP_132015305.1">
    <property type="nucleotide sequence ID" value="NZ_SLUN01000020.1"/>
</dbReference>
<dbReference type="GO" id="GO:0016787">
    <property type="term" value="F:hydrolase activity"/>
    <property type="evidence" value="ECO:0007669"/>
    <property type="project" value="UniProtKB-KW"/>
</dbReference>
<dbReference type="PANTHER" id="PTHR30619:SF1">
    <property type="entry name" value="RECOMBINATION PROTEIN 2"/>
    <property type="match status" value="1"/>
</dbReference>
<organism evidence="2 3">
    <name type="scientific">Hydrogenispora ethanolica</name>
    <dbReference type="NCBI Taxonomy" id="1082276"/>
    <lineage>
        <taxon>Bacteria</taxon>
        <taxon>Bacillati</taxon>
        <taxon>Bacillota</taxon>
        <taxon>Hydrogenispora</taxon>
    </lineage>
</organism>
<evidence type="ECO:0000313" key="2">
    <source>
        <dbReference type="EMBL" id="TCL63784.1"/>
    </source>
</evidence>
<dbReference type="EMBL" id="SLUN01000020">
    <property type="protein sequence ID" value="TCL63784.1"/>
    <property type="molecule type" value="Genomic_DNA"/>
</dbReference>
<comment type="caution">
    <text evidence="2">The sequence shown here is derived from an EMBL/GenBank/DDBJ whole genome shotgun (WGS) entry which is preliminary data.</text>
</comment>
<proteinExistence type="predicted"/>
<name>A0A4R1RD47_HYDET</name>
<dbReference type="PANTHER" id="PTHR30619">
    <property type="entry name" value="DNA INTERNALIZATION/COMPETENCE PROTEIN COMEC/REC2"/>
    <property type="match status" value="1"/>
</dbReference>
<dbReference type="InterPro" id="IPR036866">
    <property type="entry name" value="RibonucZ/Hydroxyglut_hydro"/>
</dbReference>
<gene>
    <name evidence="2" type="ORF">EDC14_102069</name>
</gene>
<evidence type="ECO:0000259" key="1">
    <source>
        <dbReference type="SMART" id="SM00849"/>
    </source>
</evidence>
<protein>
    <submittedName>
        <fullName evidence="2">Beta-lactamase superfamily II metal-dependent hydrolase</fullName>
    </submittedName>
</protein>